<feature type="transmembrane region" description="Helical" evidence="2">
    <location>
        <begin position="534"/>
        <end position="553"/>
    </location>
</feature>
<dbReference type="STRING" id="990288.Atc_1025"/>
<feature type="transmembrane region" description="Helical" evidence="2">
    <location>
        <begin position="647"/>
        <end position="670"/>
    </location>
</feature>
<organism evidence="3 4">
    <name type="scientific">Acidithiobacillus caldus (strain SM-1)</name>
    <dbReference type="NCBI Taxonomy" id="990288"/>
    <lineage>
        <taxon>Bacteria</taxon>
        <taxon>Pseudomonadati</taxon>
        <taxon>Pseudomonadota</taxon>
        <taxon>Acidithiobacillia</taxon>
        <taxon>Acidithiobacillales</taxon>
        <taxon>Acidithiobacillaceae</taxon>
        <taxon>Acidithiobacillus</taxon>
    </lineage>
</organism>
<dbReference type="AlphaFoldDB" id="F9ZL88"/>
<feature type="transmembrane region" description="Helical" evidence="2">
    <location>
        <begin position="53"/>
        <end position="75"/>
    </location>
</feature>
<name>F9ZL88_ACICS</name>
<feature type="region of interest" description="Disordered" evidence="1">
    <location>
        <begin position="727"/>
        <end position="786"/>
    </location>
</feature>
<evidence type="ECO:0008006" key="5">
    <source>
        <dbReference type="Google" id="ProtNLM"/>
    </source>
</evidence>
<keyword evidence="4" id="KW-1185">Reference proteome</keyword>
<gene>
    <name evidence="3" type="ordered locus">Atc_1025</name>
</gene>
<dbReference type="Proteomes" id="UP000006135">
    <property type="component" value="Chromosome"/>
</dbReference>
<dbReference type="RefSeq" id="WP_014002572.1">
    <property type="nucleotide sequence ID" value="NC_015850.1"/>
</dbReference>
<evidence type="ECO:0000313" key="3">
    <source>
        <dbReference type="EMBL" id="AEK57674.1"/>
    </source>
</evidence>
<reference evidence="3 4" key="1">
    <citation type="journal article" date="2011" name="J. Genet. Genomics">
        <title>Unraveling the Acidithiobacillus caldus complete genome and its central metabolisms for carbon assimilation.</title>
        <authorList>
            <person name="You X.Y."/>
            <person name="Guo X."/>
            <person name="Zheng H.J."/>
            <person name="Zhang M.J."/>
            <person name="Liu L.J."/>
            <person name="Zhu Y.Q."/>
            <person name="Zhu B."/>
            <person name="Wang S.Y."/>
            <person name="Zhao G.P."/>
            <person name="Poetsch A."/>
            <person name="Jiang C.Y."/>
            <person name="Liu S.J."/>
        </authorList>
    </citation>
    <scope>NUCLEOTIDE SEQUENCE [LARGE SCALE GENOMIC DNA]</scope>
    <source>
        <strain evidence="3 4">SM-1</strain>
    </source>
</reference>
<evidence type="ECO:0000313" key="4">
    <source>
        <dbReference type="Proteomes" id="UP000006135"/>
    </source>
</evidence>
<accession>F9ZL88</accession>
<keyword evidence="2" id="KW-1133">Transmembrane helix</keyword>
<dbReference type="GeneID" id="92931035"/>
<dbReference type="KEGG" id="acu:Atc_1025"/>
<dbReference type="NCBIfam" id="TIGR04346">
    <property type="entry name" value="DotA_TraY"/>
    <property type="match status" value="1"/>
</dbReference>
<protein>
    <recommendedName>
        <fullName evidence="5">DotA/TraY family protein</fullName>
    </recommendedName>
</protein>
<feature type="transmembrane region" description="Helical" evidence="2">
    <location>
        <begin position="601"/>
        <end position="627"/>
    </location>
</feature>
<keyword evidence="2" id="KW-0472">Membrane</keyword>
<dbReference type="OrthoDB" id="5457650at2"/>
<keyword evidence="2" id="KW-0812">Transmembrane</keyword>
<evidence type="ECO:0000256" key="1">
    <source>
        <dbReference type="SAM" id="MobiDB-lite"/>
    </source>
</evidence>
<dbReference type="EMBL" id="CP002573">
    <property type="protein sequence ID" value="AEK57674.1"/>
    <property type="molecule type" value="Genomic_DNA"/>
</dbReference>
<feature type="transmembrane region" description="Helical" evidence="2">
    <location>
        <begin position="106"/>
        <end position="125"/>
    </location>
</feature>
<evidence type="ECO:0000256" key="2">
    <source>
        <dbReference type="SAM" id="Phobius"/>
    </source>
</evidence>
<dbReference type="HOGENOM" id="CLU_366705_0_0_6"/>
<proteinExistence type="predicted"/>
<sequence length="786" mass="81523">MTIPNISLIPSSGDISVQMISSLLGNGWWKFVSGAAPSGPGSILGQLFSVIDIALLMYVSAIMMYTAVVGGLATAHEGVPLGKRYHSVWAPIRGPATWFMLFPLPWAKGLAMIQVILLVAVYWGIGVADDVWSAFVQEVPKYGGMIIPYQGNQAKEQAFVEKALIDTTAQQYIVKNGNQQLTPQWLWVGDSYSGSWVYGLAPQSNPTPAGIQYGLGTITFKCSSDMSSTDAPSGSWLGNLWGNTVQTVRNAYGAVTGTAVTTAQSTQACQDERANVGMVMEDLQPYADKIVSMNAQSNGKAPSAAELSSLVSMYQNLQGEAYTAASQYGGAQYTQQLQKFANTSSNLGWASSAYYWWTLSNVNAKAQAQIQSLHAAVTLPSESAMARSVGSFYKPYIQAVKGLIQLYQAEQNRTSQQAQAVNVATVGGAGANTGSSWAGKRLMEMPMLFTSGDPLSNVSTFGKKVQHWGEGLMAVGVGTKIVVYGAKAVGAIAGSATDEVDGPTGTVGGGILGGMVGKAIVGGLKAAALPLGKLAFAVGAFMVGEGAILHYVFPAIPGVIMMIAIVGWLFLVVELMVASVLWAAAHVYAEGEGFAPPQAQYGYSAAIGIIARPLLLTMGFIFAFFIMDIGGWFLGEALQAFLAGMGGTQVGITGFCSMLAVVIGTEFLFIKTVLKLITHLADRAPQWIGGHSGQGLGTEEVAGGATLAVAGAGGVVGKYAGKVGGIMGGKDQKRENDESGSGSGGGNGGSEPARKVAAQGLNAGSAGSAGSTVAEETIGEDGTTVQ</sequence>
<dbReference type="InterPro" id="IPR027628">
    <property type="entry name" value="DotA_TraY"/>
</dbReference>
<feature type="transmembrane region" description="Helical" evidence="2">
    <location>
        <begin position="559"/>
        <end position="589"/>
    </location>
</feature>